<accession>A0A0A0D513</accession>
<protein>
    <recommendedName>
        <fullName evidence="3">Ketoreductase domain-containing protein</fullName>
    </recommendedName>
</protein>
<dbReference type="OrthoDB" id="20590at2"/>
<evidence type="ECO:0000256" key="2">
    <source>
        <dbReference type="ARBA" id="ARBA00023002"/>
    </source>
</evidence>
<dbReference type="SUPFAM" id="SSF51735">
    <property type="entry name" value="NAD(P)-binding Rossmann-fold domains"/>
    <property type="match status" value="1"/>
</dbReference>
<gene>
    <name evidence="4" type="ORF">P409_17110</name>
</gene>
<sequence length="245" mass="25453">MSFQDKVVLVTGGASGIGAAATRAFAREGARVAFTYATSRNEAAALAAELGALALPADLTRPEVVAEIFARTERELGPLDVLFANAGGLLQRSRCVDTSLDLWNQAIAVNLTSTFLCCQAALRSMEPRRGGAIVTMSSLAAFDGGGFGAAHYAATKGAVATFTRSLAKEVGPLGIRVNGVAPGLIGTRFHDVFNTPEGRAAAVERTPLRREGRPEDVAEAVLYLASDRAAFLAGEILQVNGGVGF</sequence>
<name>A0A0A0D513_9PROT</name>
<dbReference type="InterPro" id="IPR057326">
    <property type="entry name" value="KR_dom"/>
</dbReference>
<dbReference type="EMBL" id="JANX01000212">
    <property type="protein sequence ID" value="KGM33199.1"/>
    <property type="molecule type" value="Genomic_DNA"/>
</dbReference>
<dbReference type="PROSITE" id="PS00061">
    <property type="entry name" value="ADH_SHORT"/>
    <property type="match status" value="1"/>
</dbReference>
<dbReference type="PRINTS" id="PR00081">
    <property type="entry name" value="GDHRDH"/>
</dbReference>
<reference evidence="4 5" key="1">
    <citation type="submission" date="2014-01" db="EMBL/GenBank/DDBJ databases">
        <title>Genome sequence determination for a cystic fibrosis isolate, Inquilinus limosus.</title>
        <authorList>
            <person name="Pino M."/>
            <person name="Di Conza J."/>
            <person name="Gutkind G."/>
        </authorList>
    </citation>
    <scope>NUCLEOTIDE SEQUENCE [LARGE SCALE GENOMIC DNA]</scope>
    <source>
        <strain evidence="4 5">MP06</strain>
    </source>
</reference>
<comment type="similarity">
    <text evidence="1">Belongs to the short-chain dehydrogenases/reductases (SDR) family.</text>
</comment>
<dbReference type="PANTHER" id="PTHR43639:SF9">
    <property type="entry name" value="BLL5898 PROTEIN"/>
    <property type="match status" value="1"/>
</dbReference>
<dbReference type="Gene3D" id="3.40.50.720">
    <property type="entry name" value="NAD(P)-binding Rossmann-like Domain"/>
    <property type="match status" value="1"/>
</dbReference>
<dbReference type="PANTHER" id="PTHR43639">
    <property type="entry name" value="OXIDOREDUCTASE, SHORT-CHAIN DEHYDROGENASE/REDUCTASE FAMILY (AFU_ORTHOLOGUE AFUA_5G02870)"/>
    <property type="match status" value="1"/>
</dbReference>
<dbReference type="FunFam" id="3.40.50.720:FF:000084">
    <property type="entry name" value="Short-chain dehydrogenase reductase"/>
    <property type="match status" value="1"/>
</dbReference>
<dbReference type="GO" id="GO:0016491">
    <property type="term" value="F:oxidoreductase activity"/>
    <property type="evidence" value="ECO:0007669"/>
    <property type="project" value="UniProtKB-KW"/>
</dbReference>
<dbReference type="SMART" id="SM00822">
    <property type="entry name" value="PKS_KR"/>
    <property type="match status" value="1"/>
</dbReference>
<dbReference type="RefSeq" id="WP_034839939.1">
    <property type="nucleotide sequence ID" value="NZ_JANX01000212.1"/>
</dbReference>
<dbReference type="Proteomes" id="UP000029995">
    <property type="component" value="Unassembled WGS sequence"/>
</dbReference>
<organism evidence="4 5">
    <name type="scientific">Inquilinus limosus MP06</name>
    <dbReference type="NCBI Taxonomy" id="1398085"/>
    <lineage>
        <taxon>Bacteria</taxon>
        <taxon>Pseudomonadati</taxon>
        <taxon>Pseudomonadota</taxon>
        <taxon>Alphaproteobacteria</taxon>
        <taxon>Rhodospirillales</taxon>
        <taxon>Rhodospirillaceae</taxon>
        <taxon>Inquilinus</taxon>
    </lineage>
</organism>
<dbReference type="AlphaFoldDB" id="A0A0A0D513"/>
<dbReference type="Pfam" id="PF13561">
    <property type="entry name" value="adh_short_C2"/>
    <property type="match status" value="1"/>
</dbReference>
<evidence type="ECO:0000259" key="3">
    <source>
        <dbReference type="SMART" id="SM00822"/>
    </source>
</evidence>
<feature type="domain" description="Ketoreductase" evidence="3">
    <location>
        <begin position="6"/>
        <end position="183"/>
    </location>
</feature>
<dbReference type="InterPro" id="IPR036291">
    <property type="entry name" value="NAD(P)-bd_dom_sf"/>
</dbReference>
<evidence type="ECO:0000313" key="5">
    <source>
        <dbReference type="Proteomes" id="UP000029995"/>
    </source>
</evidence>
<comment type="caution">
    <text evidence="4">The sequence shown here is derived from an EMBL/GenBank/DDBJ whole genome shotgun (WGS) entry which is preliminary data.</text>
</comment>
<dbReference type="CDD" id="cd05233">
    <property type="entry name" value="SDR_c"/>
    <property type="match status" value="1"/>
</dbReference>
<evidence type="ECO:0000313" key="4">
    <source>
        <dbReference type="EMBL" id="KGM33199.1"/>
    </source>
</evidence>
<keyword evidence="2" id="KW-0560">Oxidoreductase</keyword>
<dbReference type="InterPro" id="IPR002347">
    <property type="entry name" value="SDR_fam"/>
</dbReference>
<dbReference type="PRINTS" id="PR00080">
    <property type="entry name" value="SDRFAMILY"/>
</dbReference>
<proteinExistence type="inferred from homology"/>
<dbReference type="InterPro" id="IPR020904">
    <property type="entry name" value="Sc_DH/Rdtase_CS"/>
</dbReference>
<evidence type="ECO:0000256" key="1">
    <source>
        <dbReference type="ARBA" id="ARBA00006484"/>
    </source>
</evidence>